<evidence type="ECO:0000256" key="1">
    <source>
        <dbReference type="ARBA" id="ARBA00010641"/>
    </source>
</evidence>
<dbReference type="Proteomes" id="UP000240042">
    <property type="component" value="Unassembled WGS sequence"/>
</dbReference>
<dbReference type="GO" id="GO:0003677">
    <property type="term" value="F:DNA binding"/>
    <property type="evidence" value="ECO:0007669"/>
    <property type="project" value="InterPro"/>
</dbReference>
<keyword evidence="3" id="KW-0731">Sigma factor</keyword>
<dbReference type="EMBL" id="FOKY01000001">
    <property type="protein sequence ID" value="SFB71535.1"/>
    <property type="molecule type" value="Genomic_DNA"/>
</dbReference>
<dbReference type="Pfam" id="PF04542">
    <property type="entry name" value="Sigma70_r2"/>
    <property type="match status" value="1"/>
</dbReference>
<evidence type="ECO:0000256" key="4">
    <source>
        <dbReference type="ARBA" id="ARBA00023163"/>
    </source>
</evidence>
<dbReference type="GO" id="GO:0006352">
    <property type="term" value="P:DNA-templated transcription initiation"/>
    <property type="evidence" value="ECO:0007669"/>
    <property type="project" value="InterPro"/>
</dbReference>
<dbReference type="NCBIfam" id="TIGR02937">
    <property type="entry name" value="sigma70-ECF"/>
    <property type="match status" value="1"/>
</dbReference>
<dbReference type="InterPro" id="IPR014284">
    <property type="entry name" value="RNA_pol_sigma-70_dom"/>
</dbReference>
<organism evidence="7 8">
    <name type="scientific">Brevinema andersonii</name>
    <dbReference type="NCBI Taxonomy" id="34097"/>
    <lineage>
        <taxon>Bacteria</taxon>
        <taxon>Pseudomonadati</taxon>
        <taxon>Spirochaetota</taxon>
        <taxon>Spirochaetia</taxon>
        <taxon>Brevinematales</taxon>
        <taxon>Brevinemataceae</taxon>
        <taxon>Brevinema</taxon>
    </lineage>
</organism>
<dbReference type="InterPro" id="IPR013325">
    <property type="entry name" value="RNA_pol_sigma_r2"/>
</dbReference>
<dbReference type="SUPFAM" id="SSF88946">
    <property type="entry name" value="Sigma2 domain of RNA polymerase sigma factors"/>
    <property type="match status" value="1"/>
</dbReference>
<comment type="similarity">
    <text evidence="1">Belongs to the sigma-70 factor family. ECF subfamily.</text>
</comment>
<evidence type="ECO:0000259" key="5">
    <source>
        <dbReference type="Pfam" id="PF04542"/>
    </source>
</evidence>
<accession>A0A1I1D9C4</accession>
<dbReference type="Gene3D" id="1.10.10.10">
    <property type="entry name" value="Winged helix-like DNA-binding domain superfamily/Winged helix DNA-binding domain"/>
    <property type="match status" value="1"/>
</dbReference>
<dbReference type="GO" id="GO:0016987">
    <property type="term" value="F:sigma factor activity"/>
    <property type="evidence" value="ECO:0007669"/>
    <property type="project" value="UniProtKB-KW"/>
</dbReference>
<dbReference type="AlphaFoldDB" id="A0A1I1D9C4"/>
<evidence type="ECO:0000256" key="2">
    <source>
        <dbReference type="ARBA" id="ARBA00023015"/>
    </source>
</evidence>
<dbReference type="Pfam" id="PF08281">
    <property type="entry name" value="Sigma70_r4_2"/>
    <property type="match status" value="1"/>
</dbReference>
<name>A0A1I1D9C4_BREAD</name>
<dbReference type="RefSeq" id="WP_092318004.1">
    <property type="nucleotide sequence ID" value="NZ_FOKY01000001.1"/>
</dbReference>
<sequence>MVANQIEEITELEIQNAIERVKDGDNEAFSIIYEAYYKMVVSILRRILKLPMNELDAYVNEAFLLIYKGLKGFKGDAKFSTYAYRIVLNYAFKVSKKRAKDKKNIAVFGENEEGIETIPDSGDTESSVVVRSFLDYAIGSLTKDMQEVIDLYYYERYPIKEIASMLNTTETAIKNRLYQARSKIKKLMTEGVYHA</sequence>
<dbReference type="InterPro" id="IPR013324">
    <property type="entry name" value="RNA_pol_sigma_r3/r4-like"/>
</dbReference>
<dbReference type="OrthoDB" id="1027298at2"/>
<evidence type="ECO:0000313" key="7">
    <source>
        <dbReference type="EMBL" id="SFB71535.1"/>
    </source>
</evidence>
<protein>
    <submittedName>
        <fullName evidence="7">RNA polymerase sigma-70 factor, ECF subfamily</fullName>
    </submittedName>
</protein>
<dbReference type="InterPro" id="IPR039425">
    <property type="entry name" value="RNA_pol_sigma-70-like"/>
</dbReference>
<proteinExistence type="inferred from homology"/>
<gene>
    <name evidence="7" type="ORF">SAMN02745150_00433</name>
</gene>
<dbReference type="Gene3D" id="1.10.1740.10">
    <property type="match status" value="1"/>
</dbReference>
<feature type="domain" description="RNA polymerase sigma-70 region 2" evidence="5">
    <location>
        <begin position="32"/>
        <end position="91"/>
    </location>
</feature>
<evidence type="ECO:0000259" key="6">
    <source>
        <dbReference type="Pfam" id="PF08281"/>
    </source>
</evidence>
<reference evidence="8" key="1">
    <citation type="submission" date="2016-10" db="EMBL/GenBank/DDBJ databases">
        <authorList>
            <person name="Varghese N."/>
            <person name="Submissions S."/>
        </authorList>
    </citation>
    <scope>NUCLEOTIDE SEQUENCE [LARGE SCALE GENOMIC DNA]</scope>
    <source>
        <strain evidence="8">ATCC 43811</strain>
    </source>
</reference>
<evidence type="ECO:0000256" key="3">
    <source>
        <dbReference type="ARBA" id="ARBA00023082"/>
    </source>
</evidence>
<dbReference type="InterPro" id="IPR013249">
    <property type="entry name" value="RNA_pol_sigma70_r4_t2"/>
</dbReference>
<keyword evidence="8" id="KW-1185">Reference proteome</keyword>
<feature type="domain" description="RNA polymerase sigma factor 70 region 4 type 2" evidence="6">
    <location>
        <begin position="135"/>
        <end position="184"/>
    </location>
</feature>
<dbReference type="STRING" id="34097.SAMN02745150_00433"/>
<dbReference type="CDD" id="cd06171">
    <property type="entry name" value="Sigma70_r4"/>
    <property type="match status" value="1"/>
</dbReference>
<dbReference type="InterPro" id="IPR036388">
    <property type="entry name" value="WH-like_DNA-bd_sf"/>
</dbReference>
<dbReference type="SUPFAM" id="SSF88659">
    <property type="entry name" value="Sigma3 and sigma4 domains of RNA polymerase sigma factors"/>
    <property type="match status" value="1"/>
</dbReference>
<keyword evidence="4" id="KW-0804">Transcription</keyword>
<dbReference type="PANTHER" id="PTHR43133">
    <property type="entry name" value="RNA POLYMERASE ECF-TYPE SIGMA FACTO"/>
    <property type="match status" value="1"/>
</dbReference>
<dbReference type="InterPro" id="IPR007627">
    <property type="entry name" value="RNA_pol_sigma70_r2"/>
</dbReference>
<dbReference type="PANTHER" id="PTHR43133:SF51">
    <property type="entry name" value="RNA POLYMERASE SIGMA FACTOR"/>
    <property type="match status" value="1"/>
</dbReference>
<keyword evidence="2" id="KW-0805">Transcription regulation</keyword>
<evidence type="ECO:0000313" key="8">
    <source>
        <dbReference type="Proteomes" id="UP000240042"/>
    </source>
</evidence>